<dbReference type="RefSeq" id="WP_344284785.1">
    <property type="nucleotide sequence ID" value="NZ_BAAAMR010000204.1"/>
</dbReference>
<dbReference type="InterPro" id="IPR004360">
    <property type="entry name" value="Glyas_Fos-R_dOase_dom"/>
</dbReference>
<dbReference type="InterPro" id="IPR037523">
    <property type="entry name" value="VOC_core"/>
</dbReference>
<dbReference type="CDD" id="cd06587">
    <property type="entry name" value="VOC"/>
    <property type="match status" value="1"/>
</dbReference>
<dbReference type="Gene3D" id="3.10.180.10">
    <property type="entry name" value="2,3-Dihydroxybiphenyl 1,2-Dioxygenase, domain 1"/>
    <property type="match status" value="1"/>
</dbReference>
<dbReference type="SUPFAM" id="SSF54593">
    <property type="entry name" value="Glyoxalase/Bleomycin resistance protein/Dihydroxybiphenyl dioxygenase"/>
    <property type="match status" value="1"/>
</dbReference>
<organism evidence="2 3">
    <name type="scientific">Actinomadura napierensis</name>
    <dbReference type="NCBI Taxonomy" id="267854"/>
    <lineage>
        <taxon>Bacteria</taxon>
        <taxon>Bacillati</taxon>
        <taxon>Actinomycetota</taxon>
        <taxon>Actinomycetes</taxon>
        <taxon>Streptosporangiales</taxon>
        <taxon>Thermomonosporaceae</taxon>
        <taxon>Actinomadura</taxon>
    </lineage>
</organism>
<sequence length="136" mass="14851">MAGPLDSAHAITKLPCQDLDRARRFYRDRLGLEAVEEREGGLRYVCGTTEFHLFLSSGAASGTSTQIGFEVDDLDQVMADLRTRGLRFEAVDVPGFKVEGDIVTVPSNYPSKGHGERGAFFRDSEGNLLALGQATR</sequence>
<dbReference type="InterPro" id="IPR029068">
    <property type="entry name" value="Glyas_Bleomycin-R_OHBP_Dase"/>
</dbReference>
<dbReference type="Proteomes" id="UP001501020">
    <property type="component" value="Unassembled WGS sequence"/>
</dbReference>
<protein>
    <submittedName>
        <fullName evidence="2">VOC family protein</fullName>
    </submittedName>
</protein>
<evidence type="ECO:0000259" key="1">
    <source>
        <dbReference type="PROSITE" id="PS51819"/>
    </source>
</evidence>
<evidence type="ECO:0000313" key="3">
    <source>
        <dbReference type="Proteomes" id="UP001501020"/>
    </source>
</evidence>
<keyword evidence="3" id="KW-1185">Reference proteome</keyword>
<gene>
    <name evidence="2" type="ORF">GCM10009727_95280</name>
</gene>
<accession>A0ABP5M9K7</accession>
<dbReference type="PROSITE" id="PS51819">
    <property type="entry name" value="VOC"/>
    <property type="match status" value="1"/>
</dbReference>
<proteinExistence type="predicted"/>
<feature type="domain" description="VOC" evidence="1">
    <location>
        <begin position="7"/>
        <end position="134"/>
    </location>
</feature>
<evidence type="ECO:0000313" key="2">
    <source>
        <dbReference type="EMBL" id="GAA2170704.1"/>
    </source>
</evidence>
<dbReference type="EMBL" id="BAAAMR010000204">
    <property type="protein sequence ID" value="GAA2170704.1"/>
    <property type="molecule type" value="Genomic_DNA"/>
</dbReference>
<name>A0ABP5M9K7_9ACTN</name>
<reference evidence="3" key="1">
    <citation type="journal article" date="2019" name="Int. J. Syst. Evol. Microbiol.">
        <title>The Global Catalogue of Microorganisms (GCM) 10K type strain sequencing project: providing services to taxonomists for standard genome sequencing and annotation.</title>
        <authorList>
            <consortium name="The Broad Institute Genomics Platform"/>
            <consortium name="The Broad Institute Genome Sequencing Center for Infectious Disease"/>
            <person name="Wu L."/>
            <person name="Ma J."/>
        </authorList>
    </citation>
    <scope>NUCLEOTIDE SEQUENCE [LARGE SCALE GENOMIC DNA]</scope>
    <source>
        <strain evidence="3">JCM 13850</strain>
    </source>
</reference>
<comment type="caution">
    <text evidence="2">The sequence shown here is derived from an EMBL/GenBank/DDBJ whole genome shotgun (WGS) entry which is preliminary data.</text>
</comment>
<dbReference type="Pfam" id="PF00903">
    <property type="entry name" value="Glyoxalase"/>
    <property type="match status" value="1"/>
</dbReference>